<dbReference type="PANTHER" id="PTHR46382">
    <property type="entry name" value="PHOSPHATIDATE CYTIDYLYLTRANSFERASE"/>
    <property type="match status" value="1"/>
</dbReference>
<feature type="transmembrane region" description="Helical" evidence="19">
    <location>
        <begin position="57"/>
        <end position="74"/>
    </location>
</feature>
<evidence type="ECO:0000256" key="5">
    <source>
        <dbReference type="ARBA" id="ARBA00010185"/>
    </source>
</evidence>
<evidence type="ECO:0000256" key="15">
    <source>
        <dbReference type="ARBA" id="ARBA00023136"/>
    </source>
</evidence>
<keyword evidence="13 19" id="KW-1133">Transmembrane helix</keyword>
<keyword evidence="17" id="KW-1208">Phospholipid metabolism</keyword>
<dbReference type="InterPro" id="IPR000374">
    <property type="entry name" value="PC_trans"/>
</dbReference>
<dbReference type="AlphaFoldDB" id="A0A9J7BML9"/>
<evidence type="ECO:0000256" key="6">
    <source>
        <dbReference type="ARBA" id="ARBA00012487"/>
    </source>
</evidence>
<feature type="transmembrane region" description="Helical" evidence="19">
    <location>
        <begin position="173"/>
        <end position="191"/>
    </location>
</feature>
<dbReference type="Pfam" id="PF01148">
    <property type="entry name" value="CTP_transf_1"/>
    <property type="match status" value="1"/>
</dbReference>
<dbReference type="PROSITE" id="PS01315">
    <property type="entry name" value="CDS"/>
    <property type="match status" value="1"/>
</dbReference>
<evidence type="ECO:0000256" key="8">
    <source>
        <dbReference type="ARBA" id="ARBA00022475"/>
    </source>
</evidence>
<keyword evidence="8" id="KW-1003">Cell membrane</keyword>
<protein>
    <recommendedName>
        <fullName evidence="7 18">Phosphatidate cytidylyltransferase</fullName>
        <ecNumber evidence="6 18">2.7.7.41</ecNumber>
    </recommendedName>
</protein>
<dbReference type="PANTHER" id="PTHR46382:SF1">
    <property type="entry name" value="PHOSPHATIDATE CYTIDYLYLTRANSFERASE"/>
    <property type="match status" value="1"/>
</dbReference>
<keyword evidence="15 19" id="KW-0472">Membrane</keyword>
<feature type="transmembrane region" description="Helical" evidence="19">
    <location>
        <begin position="80"/>
        <end position="98"/>
    </location>
</feature>
<evidence type="ECO:0000256" key="1">
    <source>
        <dbReference type="ARBA" id="ARBA00001698"/>
    </source>
</evidence>
<dbReference type="EMBL" id="CP093313">
    <property type="protein sequence ID" value="UWZ82158.1"/>
    <property type="molecule type" value="Genomic_DNA"/>
</dbReference>
<evidence type="ECO:0000256" key="3">
    <source>
        <dbReference type="ARBA" id="ARBA00005119"/>
    </source>
</evidence>
<evidence type="ECO:0000256" key="2">
    <source>
        <dbReference type="ARBA" id="ARBA00004651"/>
    </source>
</evidence>
<comment type="pathway">
    <text evidence="3 18">Phospholipid metabolism; CDP-diacylglycerol biosynthesis; CDP-diacylglycerol from sn-glycerol 3-phosphate: step 3/3.</text>
</comment>
<dbReference type="KEGG" id="orp:MOP44_16430"/>
<evidence type="ECO:0000256" key="7">
    <source>
        <dbReference type="ARBA" id="ARBA00019373"/>
    </source>
</evidence>
<evidence type="ECO:0000256" key="14">
    <source>
        <dbReference type="ARBA" id="ARBA00023098"/>
    </source>
</evidence>
<feature type="transmembrane region" description="Helical" evidence="19">
    <location>
        <begin position="105"/>
        <end position="125"/>
    </location>
</feature>
<comment type="catalytic activity">
    <reaction evidence="1 18">
        <text>a 1,2-diacyl-sn-glycero-3-phosphate + CTP + H(+) = a CDP-1,2-diacyl-sn-glycerol + diphosphate</text>
        <dbReference type="Rhea" id="RHEA:16229"/>
        <dbReference type="ChEBI" id="CHEBI:15378"/>
        <dbReference type="ChEBI" id="CHEBI:33019"/>
        <dbReference type="ChEBI" id="CHEBI:37563"/>
        <dbReference type="ChEBI" id="CHEBI:58332"/>
        <dbReference type="ChEBI" id="CHEBI:58608"/>
        <dbReference type="EC" id="2.7.7.41"/>
    </reaction>
</comment>
<evidence type="ECO:0000256" key="10">
    <source>
        <dbReference type="ARBA" id="ARBA00022679"/>
    </source>
</evidence>
<evidence type="ECO:0000256" key="17">
    <source>
        <dbReference type="ARBA" id="ARBA00023264"/>
    </source>
</evidence>
<evidence type="ECO:0000256" key="18">
    <source>
        <dbReference type="RuleBase" id="RU003938"/>
    </source>
</evidence>
<keyword evidence="21" id="KW-1185">Reference proteome</keyword>
<dbReference type="RefSeq" id="WP_260791270.1">
    <property type="nucleotide sequence ID" value="NZ_CP093313.1"/>
</dbReference>
<proteinExistence type="inferred from homology"/>
<reference evidence="20" key="1">
    <citation type="submission" date="2021-04" db="EMBL/GenBank/DDBJ databases">
        <title>Phylogenetic analysis of Acidobacteriaceae.</title>
        <authorList>
            <person name="Qiu L."/>
            <person name="Zhang Q."/>
        </authorList>
    </citation>
    <scope>NUCLEOTIDE SEQUENCE</scope>
    <source>
        <strain evidence="20">DSM 25168</strain>
    </source>
</reference>
<evidence type="ECO:0000256" key="9">
    <source>
        <dbReference type="ARBA" id="ARBA00022516"/>
    </source>
</evidence>
<dbReference type="Proteomes" id="UP001059380">
    <property type="component" value="Chromosome"/>
</dbReference>
<sequence length="278" mass="29830">MKRVITAAVLIPIVFVIVFLPPHWQWLFVAATAVVAALAGWEYLGLAKELGADPPRLVVGVAIVALFVASYRWPDQVAPTLGILSLFLLLWCTFLSPINRVLPDASSSVFGLLYTGLTLVSLPALKQQSNGPSLLVFLFCAVWAGDTTALYVGRAWGRHKLAPSISPNKSWEGAVASVVGSVAVTGLLLALADYLSTHFNTMALSFSEDPVWYWLVLSAFLNVVAQVGDLAESALKRSAGVKDSGTILPGHGGVLDRIDALLLAAPTLWYVQLIHHSF</sequence>
<evidence type="ECO:0000256" key="13">
    <source>
        <dbReference type="ARBA" id="ARBA00022989"/>
    </source>
</evidence>
<dbReference type="EC" id="2.7.7.41" evidence="6 18"/>
<keyword evidence="12 18" id="KW-0548">Nucleotidyltransferase</keyword>
<evidence type="ECO:0000313" key="21">
    <source>
        <dbReference type="Proteomes" id="UP001059380"/>
    </source>
</evidence>
<keyword evidence="16" id="KW-0594">Phospholipid biosynthesis</keyword>
<feature type="transmembrane region" description="Helical" evidence="19">
    <location>
        <begin position="131"/>
        <end position="152"/>
    </location>
</feature>
<keyword evidence="11 18" id="KW-0812">Transmembrane</keyword>
<feature type="transmembrane region" description="Helical" evidence="19">
    <location>
        <begin position="26"/>
        <end position="45"/>
    </location>
</feature>
<evidence type="ECO:0000256" key="12">
    <source>
        <dbReference type="ARBA" id="ARBA00022695"/>
    </source>
</evidence>
<dbReference type="GO" id="GO:0016024">
    <property type="term" value="P:CDP-diacylglycerol biosynthetic process"/>
    <property type="evidence" value="ECO:0007669"/>
    <property type="project" value="TreeGrafter"/>
</dbReference>
<keyword evidence="9" id="KW-0444">Lipid biosynthesis</keyword>
<evidence type="ECO:0000256" key="4">
    <source>
        <dbReference type="ARBA" id="ARBA00005189"/>
    </source>
</evidence>
<gene>
    <name evidence="20" type="ORF">MOP44_16430</name>
</gene>
<evidence type="ECO:0000313" key="20">
    <source>
        <dbReference type="EMBL" id="UWZ82158.1"/>
    </source>
</evidence>
<keyword evidence="14" id="KW-0443">Lipid metabolism</keyword>
<accession>A0A9J7BML9</accession>
<dbReference type="GO" id="GO:0005886">
    <property type="term" value="C:plasma membrane"/>
    <property type="evidence" value="ECO:0007669"/>
    <property type="project" value="UniProtKB-SubCell"/>
</dbReference>
<comment type="similarity">
    <text evidence="5 18">Belongs to the CDS family.</text>
</comment>
<dbReference type="GO" id="GO:0004605">
    <property type="term" value="F:phosphatidate cytidylyltransferase activity"/>
    <property type="evidence" value="ECO:0007669"/>
    <property type="project" value="UniProtKB-EC"/>
</dbReference>
<evidence type="ECO:0000256" key="19">
    <source>
        <dbReference type="SAM" id="Phobius"/>
    </source>
</evidence>
<comment type="pathway">
    <text evidence="4">Lipid metabolism.</text>
</comment>
<organism evidence="20 21">
    <name type="scientific">Occallatibacter riparius</name>
    <dbReference type="NCBI Taxonomy" id="1002689"/>
    <lineage>
        <taxon>Bacteria</taxon>
        <taxon>Pseudomonadati</taxon>
        <taxon>Acidobacteriota</taxon>
        <taxon>Terriglobia</taxon>
        <taxon>Terriglobales</taxon>
        <taxon>Acidobacteriaceae</taxon>
        <taxon>Occallatibacter</taxon>
    </lineage>
</organism>
<evidence type="ECO:0000256" key="16">
    <source>
        <dbReference type="ARBA" id="ARBA00023209"/>
    </source>
</evidence>
<evidence type="ECO:0000256" key="11">
    <source>
        <dbReference type="ARBA" id="ARBA00022692"/>
    </source>
</evidence>
<comment type="subcellular location">
    <subcellularLocation>
        <location evidence="2">Cell membrane</location>
        <topology evidence="2">Multi-pass membrane protein</topology>
    </subcellularLocation>
</comment>
<keyword evidence="10 18" id="KW-0808">Transferase</keyword>
<feature type="transmembrane region" description="Helical" evidence="19">
    <location>
        <begin position="211"/>
        <end position="228"/>
    </location>
</feature>
<name>A0A9J7BML9_9BACT</name>